<evidence type="ECO:0000256" key="3">
    <source>
        <dbReference type="ARBA" id="ARBA00022679"/>
    </source>
</evidence>
<dbReference type="GO" id="GO:0005524">
    <property type="term" value="F:ATP binding"/>
    <property type="evidence" value="ECO:0007669"/>
    <property type="project" value="UniProtKB-UniRule"/>
</dbReference>
<keyword evidence="3" id="KW-0808">Transferase</keyword>
<comment type="catalytic activity">
    <reaction evidence="8">
        <text>L-seryl-[protein] + ATP = O-phospho-L-seryl-[protein] + ADP + H(+)</text>
        <dbReference type="Rhea" id="RHEA:17989"/>
        <dbReference type="Rhea" id="RHEA-COMP:9863"/>
        <dbReference type="Rhea" id="RHEA-COMP:11604"/>
        <dbReference type="ChEBI" id="CHEBI:15378"/>
        <dbReference type="ChEBI" id="CHEBI:29999"/>
        <dbReference type="ChEBI" id="CHEBI:30616"/>
        <dbReference type="ChEBI" id="CHEBI:83421"/>
        <dbReference type="ChEBI" id="CHEBI:456216"/>
        <dbReference type="EC" id="2.7.11.1"/>
    </reaction>
</comment>
<dbReference type="AlphaFoldDB" id="A0A3P3Y8F9"/>
<reference evidence="13 14" key="1">
    <citation type="submission" date="2018-03" db="EMBL/GenBank/DDBJ databases">
        <authorList>
            <person name="Fogelqvist J."/>
        </authorList>
    </citation>
    <scope>NUCLEOTIDE SEQUENCE [LARGE SCALE GENOMIC DNA]</scope>
</reference>
<dbReference type="PANTHER" id="PTHR44899:SF3">
    <property type="entry name" value="SERINE_THREONINE-PROTEIN KINASE NEK1"/>
    <property type="match status" value="1"/>
</dbReference>
<evidence type="ECO:0000313" key="14">
    <source>
        <dbReference type="Proteomes" id="UP000290189"/>
    </source>
</evidence>
<feature type="region of interest" description="Disordered" evidence="11">
    <location>
        <begin position="7"/>
        <end position="32"/>
    </location>
</feature>
<keyword evidence="5" id="KW-0418">Kinase</keyword>
<dbReference type="InterPro" id="IPR008271">
    <property type="entry name" value="Ser/Thr_kinase_AS"/>
</dbReference>
<comment type="catalytic activity">
    <reaction evidence="7">
        <text>L-threonyl-[protein] + ATP = O-phospho-L-threonyl-[protein] + ADP + H(+)</text>
        <dbReference type="Rhea" id="RHEA:46608"/>
        <dbReference type="Rhea" id="RHEA-COMP:11060"/>
        <dbReference type="Rhea" id="RHEA-COMP:11605"/>
        <dbReference type="ChEBI" id="CHEBI:15378"/>
        <dbReference type="ChEBI" id="CHEBI:30013"/>
        <dbReference type="ChEBI" id="CHEBI:30616"/>
        <dbReference type="ChEBI" id="CHEBI:61977"/>
        <dbReference type="ChEBI" id="CHEBI:456216"/>
        <dbReference type="EC" id="2.7.11.1"/>
    </reaction>
</comment>
<evidence type="ECO:0000256" key="8">
    <source>
        <dbReference type="ARBA" id="ARBA00048679"/>
    </source>
</evidence>
<dbReference type="EMBL" id="OVEO01000006">
    <property type="protein sequence ID" value="SPQ96461.1"/>
    <property type="molecule type" value="Genomic_DNA"/>
</dbReference>
<evidence type="ECO:0000313" key="13">
    <source>
        <dbReference type="EMBL" id="SPQ96461.1"/>
    </source>
</evidence>
<organism evidence="13 14">
    <name type="scientific">Plasmodiophora brassicae</name>
    <name type="common">Clubroot disease agent</name>
    <dbReference type="NCBI Taxonomy" id="37360"/>
    <lineage>
        <taxon>Eukaryota</taxon>
        <taxon>Sar</taxon>
        <taxon>Rhizaria</taxon>
        <taxon>Endomyxa</taxon>
        <taxon>Phytomyxea</taxon>
        <taxon>Plasmodiophorida</taxon>
        <taxon>Plasmodiophoridae</taxon>
        <taxon>Plasmodiophora</taxon>
    </lineage>
</organism>
<keyword evidence="2 10" id="KW-0723">Serine/threonine-protein kinase</keyword>
<dbReference type="InterPro" id="IPR051131">
    <property type="entry name" value="NEK_Ser/Thr_kinase_NIMA"/>
</dbReference>
<proteinExistence type="inferred from homology"/>
<dbReference type="EC" id="2.7.11.1" evidence="1"/>
<evidence type="ECO:0000256" key="9">
    <source>
        <dbReference type="PROSITE-ProRule" id="PRU10141"/>
    </source>
</evidence>
<evidence type="ECO:0000256" key="5">
    <source>
        <dbReference type="ARBA" id="ARBA00022777"/>
    </source>
</evidence>
<name>A0A3P3Y8F9_PLABS</name>
<dbReference type="Gene3D" id="3.30.200.20">
    <property type="entry name" value="Phosphorylase Kinase, domain 1"/>
    <property type="match status" value="1"/>
</dbReference>
<feature type="binding site" evidence="9">
    <location>
        <position position="66"/>
    </location>
    <ligand>
        <name>ATP</name>
        <dbReference type="ChEBI" id="CHEBI:30616"/>
    </ligand>
</feature>
<dbReference type="Gene3D" id="1.10.510.10">
    <property type="entry name" value="Transferase(Phosphotransferase) domain 1"/>
    <property type="match status" value="1"/>
</dbReference>
<dbReference type="SUPFAM" id="SSF56112">
    <property type="entry name" value="Protein kinase-like (PK-like)"/>
    <property type="match status" value="1"/>
</dbReference>
<protein>
    <recommendedName>
        <fullName evidence="1">non-specific serine/threonine protein kinase</fullName>
        <ecNumber evidence="1">2.7.11.1</ecNumber>
    </recommendedName>
</protein>
<keyword evidence="4 9" id="KW-0547">Nucleotide-binding</keyword>
<keyword evidence="13" id="KW-0496">Mitochondrion</keyword>
<dbReference type="GO" id="GO:0004674">
    <property type="term" value="F:protein serine/threonine kinase activity"/>
    <property type="evidence" value="ECO:0007669"/>
    <property type="project" value="UniProtKB-KW"/>
</dbReference>
<dbReference type="PROSITE" id="PS00107">
    <property type="entry name" value="PROTEIN_KINASE_ATP"/>
    <property type="match status" value="1"/>
</dbReference>
<evidence type="ECO:0000256" key="2">
    <source>
        <dbReference type="ARBA" id="ARBA00022527"/>
    </source>
</evidence>
<evidence type="ECO:0000259" key="12">
    <source>
        <dbReference type="PROSITE" id="PS50011"/>
    </source>
</evidence>
<evidence type="ECO:0000256" key="7">
    <source>
        <dbReference type="ARBA" id="ARBA00047899"/>
    </source>
</evidence>
<dbReference type="SMART" id="SM00220">
    <property type="entry name" value="S_TKc"/>
    <property type="match status" value="1"/>
</dbReference>
<evidence type="ECO:0000256" key="6">
    <source>
        <dbReference type="ARBA" id="ARBA00022840"/>
    </source>
</evidence>
<dbReference type="Proteomes" id="UP000290189">
    <property type="component" value="Unassembled WGS sequence"/>
</dbReference>
<dbReference type="InterPro" id="IPR011009">
    <property type="entry name" value="Kinase-like_dom_sf"/>
</dbReference>
<dbReference type="PROSITE" id="PS50011">
    <property type="entry name" value="PROTEIN_KINASE_DOM"/>
    <property type="match status" value="1"/>
</dbReference>
<evidence type="ECO:0000256" key="4">
    <source>
        <dbReference type="ARBA" id="ARBA00022741"/>
    </source>
</evidence>
<evidence type="ECO:0000256" key="11">
    <source>
        <dbReference type="SAM" id="MobiDB-lite"/>
    </source>
</evidence>
<accession>A0A3P3Y8F9</accession>
<geneLocation type="mitochondrion" evidence="13"/>
<evidence type="ECO:0000256" key="1">
    <source>
        <dbReference type="ARBA" id="ARBA00012513"/>
    </source>
</evidence>
<evidence type="ECO:0000256" key="10">
    <source>
        <dbReference type="RuleBase" id="RU000304"/>
    </source>
</evidence>
<dbReference type="PROSITE" id="PS00108">
    <property type="entry name" value="PROTEIN_KINASE_ST"/>
    <property type="match status" value="1"/>
</dbReference>
<feature type="domain" description="Protein kinase" evidence="12">
    <location>
        <begin position="35"/>
        <end position="286"/>
    </location>
</feature>
<dbReference type="Pfam" id="PF00069">
    <property type="entry name" value="Pkinase"/>
    <property type="match status" value="1"/>
</dbReference>
<dbReference type="InterPro" id="IPR017441">
    <property type="entry name" value="Protein_kinase_ATP_BS"/>
</dbReference>
<dbReference type="InterPro" id="IPR000719">
    <property type="entry name" value="Prot_kinase_dom"/>
</dbReference>
<sequence>MWCCCREQRRPSPNHPAAPAPASDEQRTQSKAGKYKKLGKLGEGAFGTTFLVQKTDPSDVNTYVMKEVRCRDKDQLIEALREMVALRILQCPWVVRYEDYWTEGLNVVLVMEHCPGGDLYREMNTALKKRQRLPEEKIMLWFTQITLGLHAIHSRSFMHRDIKPSNVFLDIHGNAKLGDFGLSSNIGGLSLDQSYRGTICGTPGFLSPELQRGEKYNATSDVWALGCTLYELLLLRSAYQDTLESVFPQAVPPEYSSEVKDLLQLLLTEDLHKRPQTEDILKIGIVARYAERITGTSYKPADATEVTGRPNTPVVDDVERQWSPLDLRVLAANVRSLNFAAVHADLTRHPTIVAFVAIVFWMLLKLMRIL</sequence>
<comment type="similarity">
    <text evidence="10">Belongs to the protein kinase superfamily.</text>
</comment>
<dbReference type="PANTHER" id="PTHR44899">
    <property type="entry name" value="CAMK FAMILY PROTEIN KINASE"/>
    <property type="match status" value="1"/>
</dbReference>
<keyword evidence="6 9" id="KW-0067">ATP-binding</keyword>
<gene>
    <name evidence="13" type="ORF">PLBR_LOCUS3676</name>
</gene>